<dbReference type="Gene3D" id="3.30.70.1150">
    <property type="entry name" value="ACT-like. Chain A, domain 2"/>
    <property type="match status" value="1"/>
</dbReference>
<proteinExistence type="predicted"/>
<dbReference type="EMBL" id="CP046996">
    <property type="protein sequence ID" value="QHA00014.1"/>
    <property type="molecule type" value="Genomic_DNA"/>
</dbReference>
<dbReference type="AlphaFoldDB" id="A0A857DFF2"/>
<dbReference type="RefSeq" id="WP_019225112.1">
    <property type="nucleotide sequence ID" value="NZ_CP046996.1"/>
</dbReference>
<dbReference type="Pfam" id="PF21699">
    <property type="entry name" value="TM1266-like"/>
    <property type="match status" value="1"/>
</dbReference>
<protein>
    <recommendedName>
        <fullName evidence="3">Iron-only hydrogenase system regulator</fullName>
    </recommendedName>
</protein>
<dbReference type="InterPro" id="IPR023860">
    <property type="entry name" value="FeFe-hyd_TM1266"/>
</dbReference>
<gene>
    <name evidence="1" type="ORF">GQ588_04800</name>
</gene>
<reference evidence="1 2" key="1">
    <citation type="submission" date="2019-12" db="EMBL/GenBank/DDBJ databases">
        <title>Sequence classification of anaerobic respiratory reductive dehalogenases: First we see many, then we see few.</title>
        <authorList>
            <person name="Molenda O."/>
            <person name="Puentes Jacome L.A."/>
            <person name="Cao X."/>
            <person name="Nesbo C.L."/>
            <person name="Tang S."/>
            <person name="Morson N."/>
            <person name="Patron J."/>
            <person name="Lomheim L."/>
            <person name="Wishart D.S."/>
            <person name="Edwards E.A."/>
        </authorList>
    </citation>
    <scope>NUCLEOTIDE SEQUENCE [LARGE SCALE GENOMIC DNA]</scope>
    <source>
        <strain evidence="1 2">12DCA</strain>
    </source>
</reference>
<evidence type="ECO:0000313" key="2">
    <source>
        <dbReference type="Proteomes" id="UP000430508"/>
    </source>
</evidence>
<organism evidence="1 2">
    <name type="scientific">Dehalobacter restrictus</name>
    <dbReference type="NCBI Taxonomy" id="55583"/>
    <lineage>
        <taxon>Bacteria</taxon>
        <taxon>Bacillati</taxon>
        <taxon>Bacillota</taxon>
        <taxon>Clostridia</taxon>
        <taxon>Eubacteriales</taxon>
        <taxon>Desulfitobacteriaceae</taxon>
        <taxon>Dehalobacter</taxon>
    </lineage>
</organism>
<dbReference type="Proteomes" id="UP000430508">
    <property type="component" value="Chromosome"/>
</dbReference>
<dbReference type="InterPro" id="IPR045865">
    <property type="entry name" value="ACT-like_dom_sf"/>
</dbReference>
<evidence type="ECO:0000313" key="1">
    <source>
        <dbReference type="EMBL" id="QHA00014.1"/>
    </source>
</evidence>
<accession>A0A857DFF2</accession>
<dbReference type="SUPFAM" id="SSF55021">
    <property type="entry name" value="ACT-like"/>
    <property type="match status" value="1"/>
</dbReference>
<name>A0A857DFF2_9FIRM</name>
<sequence length="85" mass="9014">MSCFKLMAIAVNHRAKNAAEVQGVLTKYGCMITVRLGLHEAGNVCSDSGLIILQLSGTPEESESFAGDLNSIPGVNAKFIEICTE</sequence>
<evidence type="ECO:0008006" key="3">
    <source>
        <dbReference type="Google" id="ProtNLM"/>
    </source>
</evidence>
<dbReference type="InterPro" id="IPR027271">
    <property type="entry name" value="Acetolactate_synth/TF_NikR_C"/>
</dbReference>